<evidence type="ECO:0000256" key="1">
    <source>
        <dbReference type="SAM" id="MobiDB-lite"/>
    </source>
</evidence>
<gene>
    <name evidence="3" type="ORF">QDX21_10925</name>
</gene>
<sequence length="137" mass="15110">MSPPRERIAALVAIQDIRDEEIVRKSRTAIAGFDLTFSPPNSLSALWGVADTPAQELVAQAHHAVTRDTVALLEERVVSTQSARAGPRRCHLPGHRHRVRPLRLKSRRPVVSHPSGRLEQGSRRRWEVAEPGLAAAA</sequence>
<feature type="region of interest" description="Disordered" evidence="1">
    <location>
        <begin position="82"/>
        <end position="137"/>
    </location>
</feature>
<dbReference type="InterPro" id="IPR014862">
    <property type="entry name" value="TrwC"/>
</dbReference>
<organism evidence="3 4">
    <name type="scientific">Auritidibacter ignavus</name>
    <dbReference type="NCBI Taxonomy" id="678932"/>
    <lineage>
        <taxon>Bacteria</taxon>
        <taxon>Bacillati</taxon>
        <taxon>Actinomycetota</taxon>
        <taxon>Actinomycetes</taxon>
        <taxon>Micrococcales</taxon>
        <taxon>Micrococcaceae</taxon>
        <taxon>Auritidibacter</taxon>
    </lineage>
</organism>
<reference evidence="3 4" key="1">
    <citation type="submission" date="2023-03" db="EMBL/GenBank/DDBJ databases">
        <title>Complete genome sequences of several Auritidibacter ignavus strains isolated from ear infections.</title>
        <authorList>
            <person name="Baehr T."/>
            <person name="Baumhoegger A.M."/>
        </authorList>
    </citation>
    <scope>NUCLEOTIDE SEQUENCE [LARGE SCALE GENOMIC DNA]</scope>
    <source>
        <strain evidence="3 4">BABAE-6</strain>
    </source>
</reference>
<dbReference type="Proteomes" id="UP001224674">
    <property type="component" value="Chromosome"/>
</dbReference>
<dbReference type="EMBL" id="CP122566">
    <property type="protein sequence ID" value="WGH92799.1"/>
    <property type="molecule type" value="Genomic_DNA"/>
</dbReference>
<evidence type="ECO:0000313" key="4">
    <source>
        <dbReference type="Proteomes" id="UP001224674"/>
    </source>
</evidence>
<keyword evidence="4" id="KW-1185">Reference proteome</keyword>
<feature type="domain" description="TrwC relaxase" evidence="2">
    <location>
        <begin position="8"/>
        <end position="85"/>
    </location>
</feature>
<dbReference type="SUPFAM" id="SSF55464">
    <property type="entry name" value="Origin of replication-binding domain, RBD-like"/>
    <property type="match status" value="1"/>
</dbReference>
<evidence type="ECO:0000259" key="2">
    <source>
        <dbReference type="Pfam" id="PF08751"/>
    </source>
</evidence>
<dbReference type="AlphaFoldDB" id="A0AAJ6AN24"/>
<accession>A0AAJ6AN24</accession>
<dbReference type="RefSeq" id="WP_279674723.1">
    <property type="nucleotide sequence ID" value="NZ_CP122566.1"/>
</dbReference>
<evidence type="ECO:0000313" key="3">
    <source>
        <dbReference type="EMBL" id="WGH92799.1"/>
    </source>
</evidence>
<dbReference type="Pfam" id="PF08751">
    <property type="entry name" value="TrwC"/>
    <property type="match status" value="1"/>
</dbReference>
<protein>
    <submittedName>
        <fullName evidence="3">Relaxase domain-containing protein</fullName>
    </submittedName>
</protein>
<feature type="compositionally biased region" description="Basic residues" evidence="1">
    <location>
        <begin position="86"/>
        <end position="110"/>
    </location>
</feature>
<name>A0AAJ6AN24_9MICC</name>
<proteinExistence type="predicted"/>